<dbReference type="EMBL" id="LGAV01000004">
    <property type="protein sequence ID" value="KOS14041.1"/>
    <property type="molecule type" value="Genomic_DNA"/>
</dbReference>
<keyword evidence="3" id="KW-1185">Reference proteome</keyword>
<dbReference type="VEuPathDB" id="FungiDB:Malapachy_3931"/>
<dbReference type="AlphaFoldDB" id="A0A0M8MUT7"/>
<organism evidence="2 3">
    <name type="scientific">Malassezia pachydermatis</name>
    <dbReference type="NCBI Taxonomy" id="77020"/>
    <lineage>
        <taxon>Eukaryota</taxon>
        <taxon>Fungi</taxon>
        <taxon>Dikarya</taxon>
        <taxon>Basidiomycota</taxon>
        <taxon>Ustilaginomycotina</taxon>
        <taxon>Malasseziomycetes</taxon>
        <taxon>Malasseziales</taxon>
        <taxon>Malasseziaceae</taxon>
        <taxon>Malassezia</taxon>
    </lineage>
</organism>
<reference evidence="2 3" key="1">
    <citation type="submission" date="2015-07" db="EMBL/GenBank/DDBJ databases">
        <title>Draft Genome Sequence of Malassezia furfur CBS1878 and Malassezia pachydermatis CBS1879.</title>
        <authorList>
            <person name="Triana S."/>
            <person name="Ohm R."/>
            <person name="Gonzalez A."/>
            <person name="DeCock H."/>
            <person name="Restrepo S."/>
            <person name="Celis A."/>
        </authorList>
    </citation>
    <scope>NUCLEOTIDE SEQUENCE [LARGE SCALE GENOMIC DNA]</scope>
    <source>
        <strain evidence="2 3">CBS 1879</strain>
    </source>
</reference>
<evidence type="ECO:0000313" key="3">
    <source>
        <dbReference type="Proteomes" id="UP000037751"/>
    </source>
</evidence>
<gene>
    <name evidence="2" type="ORF">Malapachy_3931</name>
</gene>
<protein>
    <submittedName>
        <fullName evidence="2">Uncharacterized protein</fullName>
    </submittedName>
</protein>
<accession>A0A0M8MUT7</accession>
<evidence type="ECO:0000256" key="1">
    <source>
        <dbReference type="SAM" id="MobiDB-lite"/>
    </source>
</evidence>
<comment type="caution">
    <text evidence="2">The sequence shown here is derived from an EMBL/GenBank/DDBJ whole genome shotgun (WGS) entry which is preliminary data.</text>
</comment>
<feature type="compositionally biased region" description="Basic residues" evidence="1">
    <location>
        <begin position="137"/>
        <end position="146"/>
    </location>
</feature>
<feature type="compositionally biased region" description="Basic and acidic residues" evidence="1">
    <location>
        <begin position="207"/>
        <end position="236"/>
    </location>
</feature>
<feature type="compositionally biased region" description="Acidic residues" evidence="1">
    <location>
        <begin position="121"/>
        <end position="132"/>
    </location>
</feature>
<feature type="compositionally biased region" description="Basic and acidic residues" evidence="1">
    <location>
        <begin position="97"/>
        <end position="109"/>
    </location>
</feature>
<feature type="compositionally biased region" description="Polar residues" evidence="1">
    <location>
        <begin position="256"/>
        <end position="269"/>
    </location>
</feature>
<dbReference type="OrthoDB" id="3360637at2759"/>
<evidence type="ECO:0000313" key="2">
    <source>
        <dbReference type="EMBL" id="KOS14041.1"/>
    </source>
</evidence>
<feature type="region of interest" description="Disordered" evidence="1">
    <location>
        <begin position="58"/>
        <end position="269"/>
    </location>
</feature>
<feature type="compositionally biased region" description="Basic residues" evidence="1">
    <location>
        <begin position="170"/>
        <end position="181"/>
    </location>
</feature>
<dbReference type="RefSeq" id="XP_017991673.1">
    <property type="nucleotide sequence ID" value="XM_018138390.1"/>
</dbReference>
<sequence length="369" mass="40896">MRDTELIPALKDLGKPVCEPGYVLHRKQEALSDAPPDAQPPASPVLVTKPDALDDIPDMEMAQEARGMSTPKPKPAKLSDADEQGFRTVLPRRRKQREPVHPRVLRSEAEEPVPPSLDAFADPEADDADEGEEMRGRSRSRGRGRRPSVQTSKPVGSMISPSKSSALGVSHRRPTLQRRHTNISYASAAALKSSQEDQVMEPLTRGRTRDRGRGRSHHVDGGSDDTEMRRGRREAVKVIPTSQDGAATVESEIRDTTSSSATGESQVLEDSQALQRSRLLSNGAHLLMLSLELAMIRHHKINSPLKPRWGKRREDDFRPIPSIEDRARQFLQKQPTLDKQALPSTRASLYQYVDDLGSRLKYGVSAPSV</sequence>
<dbReference type="Proteomes" id="UP000037751">
    <property type="component" value="Unassembled WGS sequence"/>
</dbReference>
<dbReference type="GeneID" id="28730266"/>
<proteinExistence type="predicted"/>
<feature type="compositionally biased region" description="Polar residues" evidence="1">
    <location>
        <begin position="148"/>
        <end position="167"/>
    </location>
</feature>
<name>A0A0M8MUT7_9BASI</name>
<feature type="region of interest" description="Disordered" evidence="1">
    <location>
        <begin position="31"/>
        <end position="50"/>
    </location>
</feature>